<evidence type="ECO:0000256" key="2">
    <source>
        <dbReference type="ARBA" id="ARBA00001946"/>
    </source>
</evidence>
<dbReference type="InterPro" id="IPR003018">
    <property type="entry name" value="GAF"/>
</dbReference>
<keyword evidence="9" id="KW-0808">Transferase</keyword>
<dbReference type="Gene3D" id="3.50.30.10">
    <property type="entry name" value="Phosphohistidine domain"/>
    <property type="match status" value="1"/>
</dbReference>
<dbReference type="PANTHER" id="PTHR46244">
    <property type="entry name" value="PHOSPHOENOLPYRUVATE-PROTEIN PHOSPHOTRANSFERASE"/>
    <property type="match status" value="1"/>
</dbReference>
<keyword evidence="10" id="KW-0598">Phosphotransferase system</keyword>
<dbReference type="InterPro" id="IPR040442">
    <property type="entry name" value="Pyrv_kinase-like_dom_sf"/>
</dbReference>
<comment type="cofactor">
    <cofactor evidence="2">
        <name>Mg(2+)</name>
        <dbReference type="ChEBI" id="CHEBI:18420"/>
    </cofactor>
</comment>
<comment type="similarity">
    <text evidence="4">Belongs to the PEP-utilizing enzyme family.</text>
</comment>
<evidence type="ECO:0000256" key="11">
    <source>
        <dbReference type="ARBA" id="ARBA00022723"/>
    </source>
</evidence>
<reference evidence="15" key="1">
    <citation type="submission" date="2018-05" db="EMBL/GenBank/DDBJ databases">
        <authorList>
            <person name="Lanie J.A."/>
            <person name="Ng W.-L."/>
            <person name="Kazmierczak K.M."/>
            <person name="Andrzejewski T.M."/>
            <person name="Davidsen T.M."/>
            <person name="Wayne K.J."/>
            <person name="Tettelin H."/>
            <person name="Glass J.I."/>
            <person name="Rusch D."/>
            <person name="Podicherti R."/>
            <person name="Tsui H.-C.T."/>
            <person name="Winkler M.E."/>
        </authorList>
    </citation>
    <scope>NUCLEOTIDE SEQUENCE</scope>
</reference>
<dbReference type="SUPFAM" id="SSF55781">
    <property type="entry name" value="GAF domain-like"/>
    <property type="match status" value="1"/>
</dbReference>
<dbReference type="GO" id="GO:0005737">
    <property type="term" value="C:cytoplasm"/>
    <property type="evidence" value="ECO:0007669"/>
    <property type="project" value="UniProtKB-SubCell"/>
</dbReference>
<evidence type="ECO:0000256" key="5">
    <source>
        <dbReference type="ARBA" id="ARBA00012232"/>
    </source>
</evidence>
<name>A0A381Q849_9ZZZZ</name>
<dbReference type="InterPro" id="IPR000121">
    <property type="entry name" value="PEP_util_C"/>
</dbReference>
<keyword evidence="8" id="KW-0762">Sugar transport</keyword>
<feature type="domain" description="GAF" evidence="14">
    <location>
        <begin position="29"/>
        <end position="176"/>
    </location>
</feature>
<protein>
    <recommendedName>
        <fullName evidence="5">phosphoenolpyruvate--protein phosphotransferase</fullName>
        <ecNumber evidence="5">2.7.3.9</ecNumber>
    </recommendedName>
</protein>
<dbReference type="GO" id="GO:0046872">
    <property type="term" value="F:metal ion binding"/>
    <property type="evidence" value="ECO:0007669"/>
    <property type="project" value="UniProtKB-KW"/>
</dbReference>
<dbReference type="EC" id="2.7.3.9" evidence="5"/>
<dbReference type="Pfam" id="PF00391">
    <property type="entry name" value="PEP-utilizers"/>
    <property type="match status" value="1"/>
</dbReference>
<evidence type="ECO:0000256" key="10">
    <source>
        <dbReference type="ARBA" id="ARBA00022683"/>
    </source>
</evidence>
<dbReference type="PRINTS" id="PR01736">
    <property type="entry name" value="PHPHTRNFRASE"/>
</dbReference>
<dbReference type="GO" id="GO:0009401">
    <property type="term" value="P:phosphoenolpyruvate-dependent sugar phosphotransferase system"/>
    <property type="evidence" value="ECO:0007669"/>
    <property type="project" value="UniProtKB-KW"/>
</dbReference>
<evidence type="ECO:0000256" key="7">
    <source>
        <dbReference type="ARBA" id="ARBA00022490"/>
    </source>
</evidence>
<dbReference type="SUPFAM" id="SSF47831">
    <property type="entry name" value="Enzyme I of the PEP:sugar phosphotransferase system HPr-binding (sub)domain"/>
    <property type="match status" value="1"/>
</dbReference>
<evidence type="ECO:0000256" key="4">
    <source>
        <dbReference type="ARBA" id="ARBA00007837"/>
    </source>
</evidence>
<dbReference type="GO" id="GO:0016301">
    <property type="term" value="F:kinase activity"/>
    <property type="evidence" value="ECO:0007669"/>
    <property type="project" value="UniProtKB-KW"/>
</dbReference>
<keyword evidence="7" id="KW-0963">Cytoplasm</keyword>
<dbReference type="Pfam" id="PF05524">
    <property type="entry name" value="PEP-utilisers_N"/>
    <property type="match status" value="1"/>
</dbReference>
<dbReference type="AlphaFoldDB" id="A0A381Q849"/>
<dbReference type="Pfam" id="PF01590">
    <property type="entry name" value="GAF"/>
    <property type="match status" value="1"/>
</dbReference>
<dbReference type="Gene3D" id="3.30.450.40">
    <property type="match status" value="1"/>
</dbReference>
<dbReference type="InterPro" id="IPR036618">
    <property type="entry name" value="PtsI_HPr-bd_sf"/>
</dbReference>
<dbReference type="SMART" id="SM00065">
    <property type="entry name" value="GAF"/>
    <property type="match status" value="1"/>
</dbReference>
<evidence type="ECO:0000256" key="13">
    <source>
        <dbReference type="ARBA" id="ARBA00022842"/>
    </source>
</evidence>
<dbReference type="InterPro" id="IPR029016">
    <property type="entry name" value="GAF-like_dom_sf"/>
</dbReference>
<dbReference type="InterPro" id="IPR006318">
    <property type="entry name" value="PTS_EI-like"/>
</dbReference>
<evidence type="ECO:0000256" key="9">
    <source>
        <dbReference type="ARBA" id="ARBA00022679"/>
    </source>
</evidence>
<evidence type="ECO:0000256" key="1">
    <source>
        <dbReference type="ARBA" id="ARBA00000683"/>
    </source>
</evidence>
<dbReference type="InterPro" id="IPR015813">
    <property type="entry name" value="Pyrv/PenolPyrv_kinase-like_dom"/>
</dbReference>
<evidence type="ECO:0000256" key="3">
    <source>
        <dbReference type="ARBA" id="ARBA00004496"/>
    </source>
</evidence>
<gene>
    <name evidence="15" type="ORF">METZ01_LOCUS26667</name>
</gene>
<evidence type="ECO:0000256" key="6">
    <source>
        <dbReference type="ARBA" id="ARBA00022448"/>
    </source>
</evidence>
<dbReference type="EMBL" id="UINC01001191">
    <property type="protein sequence ID" value="SUZ73813.1"/>
    <property type="molecule type" value="Genomic_DNA"/>
</dbReference>
<evidence type="ECO:0000259" key="14">
    <source>
        <dbReference type="SMART" id="SM00065"/>
    </source>
</evidence>
<dbReference type="SUPFAM" id="SSF52009">
    <property type="entry name" value="Phosphohistidine domain"/>
    <property type="match status" value="1"/>
</dbReference>
<dbReference type="GO" id="GO:0008965">
    <property type="term" value="F:phosphoenolpyruvate-protein phosphotransferase activity"/>
    <property type="evidence" value="ECO:0007669"/>
    <property type="project" value="UniProtKB-EC"/>
</dbReference>
<keyword evidence="11" id="KW-0479">Metal-binding</keyword>
<dbReference type="Pfam" id="PF02896">
    <property type="entry name" value="PEP-utilizers_C"/>
    <property type="match status" value="1"/>
</dbReference>
<dbReference type="NCBIfam" id="TIGR01417">
    <property type="entry name" value="PTS_I_fam"/>
    <property type="match status" value="1"/>
</dbReference>
<organism evidence="15">
    <name type="scientific">marine metagenome</name>
    <dbReference type="NCBI Taxonomy" id="408172"/>
    <lineage>
        <taxon>unclassified sequences</taxon>
        <taxon>metagenomes</taxon>
        <taxon>ecological metagenomes</taxon>
    </lineage>
</organism>
<sequence length="769" mass="85590">MSAAETQEQLLFAHQTFTEVNRIITSSHNSDETLSRTATMIAKRIKVDACSIYIFDADQSILILKATHGLDTSTIEKVRMLPSEGLVGLVLERSAPVQDSKMQEHPRFKAFPQTKEDSFSSFLGVPLIEHRKSFGVLVVHTIEPRTFSPIEVQLLSSIATQISSLVSKALLLKQLDTATQEPVTQPKGEGSSLHMTGQPVAYGVAVGKAVLLKQSDIEVPEKTSSRTVELEMSDFQAAMDHTISDTLELIEKVTDRVGTEEASIFHAHLMFLEDQHFQDKIKLQIESGKTAAWSIYNTVHEYLGAFEEIKDPYLSEKGADLKDVGYRLLHYLGHEVLSVTKKTGILIVRQLLPGDIARLDTTRIKGIILTNGGVVSHAAILARSLRIPVVCLEDHELDQIKDGAPIAINGDTGFAATYPNKEILAEFKHLLLKQHTYYEHLEEFRDIPCKTSDGVRINLLANVALAGDAIRLISYGAEGVGLFRTEIYFLSLDRYPDIDEQTKVYRDLLESIPEDKPVVFRTLDVGADKAAPYMGFQDEDNPFLGYRAVRRQLKEKKVLKEQLCALLQATGTRSNVRLLFPMITNVIEIKKARALFEECRKEMEANRKTFAKIEVGMMFEVPSAFLICEKFMSEIDFCSIGSNDLTQYVLAVDRNNPQISDLYDPLHPAVLQLIHRLVQTAAEHNKPVELCGEMASDPDGCVILVGLGVDSLSMNAPLIPVVKKRLSGISLSDAQSLAKKALNASSPIEVRNIIRECFPDSHSKEQHKT</sequence>
<keyword evidence="13" id="KW-0460">Magnesium</keyword>
<dbReference type="PANTHER" id="PTHR46244:SF6">
    <property type="entry name" value="PHOSPHOENOLPYRUVATE-PROTEIN PHOSPHOTRANSFERASE"/>
    <property type="match status" value="1"/>
</dbReference>
<comment type="catalytic activity">
    <reaction evidence="1">
        <text>L-histidyl-[protein] + phosphoenolpyruvate = N(pros)-phospho-L-histidyl-[protein] + pyruvate</text>
        <dbReference type="Rhea" id="RHEA:23880"/>
        <dbReference type="Rhea" id="RHEA-COMP:9745"/>
        <dbReference type="Rhea" id="RHEA-COMP:9746"/>
        <dbReference type="ChEBI" id="CHEBI:15361"/>
        <dbReference type="ChEBI" id="CHEBI:29979"/>
        <dbReference type="ChEBI" id="CHEBI:58702"/>
        <dbReference type="ChEBI" id="CHEBI:64837"/>
        <dbReference type="EC" id="2.7.3.9"/>
    </reaction>
</comment>
<dbReference type="InterPro" id="IPR008731">
    <property type="entry name" value="PTS_EIN"/>
</dbReference>
<evidence type="ECO:0000256" key="8">
    <source>
        <dbReference type="ARBA" id="ARBA00022597"/>
    </source>
</evidence>
<dbReference type="InterPro" id="IPR008279">
    <property type="entry name" value="PEP-util_enz_mobile_dom"/>
</dbReference>
<evidence type="ECO:0000313" key="15">
    <source>
        <dbReference type="EMBL" id="SUZ73813.1"/>
    </source>
</evidence>
<dbReference type="Gene3D" id="3.20.20.60">
    <property type="entry name" value="Phosphoenolpyruvate-binding domains"/>
    <property type="match status" value="1"/>
</dbReference>
<keyword evidence="6" id="KW-0813">Transport</keyword>
<keyword evidence="12" id="KW-0418">Kinase</keyword>
<dbReference type="SUPFAM" id="SSF51621">
    <property type="entry name" value="Phosphoenolpyruvate/pyruvate domain"/>
    <property type="match status" value="1"/>
</dbReference>
<proteinExistence type="inferred from homology"/>
<evidence type="ECO:0000256" key="12">
    <source>
        <dbReference type="ARBA" id="ARBA00022777"/>
    </source>
</evidence>
<dbReference type="InterPro" id="IPR050499">
    <property type="entry name" value="PEP-utilizing_PTS_enzyme"/>
</dbReference>
<dbReference type="Gene3D" id="1.10.274.10">
    <property type="entry name" value="PtsI, HPr-binding domain"/>
    <property type="match status" value="1"/>
</dbReference>
<comment type="subcellular location">
    <subcellularLocation>
        <location evidence="3">Cytoplasm</location>
    </subcellularLocation>
</comment>
<accession>A0A381Q849</accession>
<dbReference type="InterPro" id="IPR036637">
    <property type="entry name" value="Phosphohistidine_dom_sf"/>
</dbReference>